<evidence type="ECO:0000313" key="1">
    <source>
        <dbReference type="EMBL" id="MCH6470792.1"/>
    </source>
</evidence>
<dbReference type="EMBL" id="JAKZBV010000001">
    <property type="protein sequence ID" value="MCH6470792.1"/>
    <property type="molecule type" value="Genomic_DNA"/>
</dbReference>
<dbReference type="RefSeq" id="WP_241054319.1">
    <property type="nucleotide sequence ID" value="NZ_JAKZBV010000001.1"/>
</dbReference>
<sequence>MTFFDFLNPRSTGRIERLSRQVARLNRMMGYDELTDPDFQDIIGEIRAGREIKAAELYCKRFGASIGESHAAVSDLRQRLR</sequence>
<comment type="caution">
    <text evidence="1">The sequence shown here is derived from an EMBL/GenBank/DDBJ whole genome shotgun (WGS) entry which is preliminary data.</text>
</comment>
<organism evidence="1 2">
    <name type="scientific">Sinomonas terrae</name>
    <dbReference type="NCBI Taxonomy" id="2908838"/>
    <lineage>
        <taxon>Bacteria</taxon>
        <taxon>Bacillati</taxon>
        <taxon>Actinomycetota</taxon>
        <taxon>Actinomycetes</taxon>
        <taxon>Micrococcales</taxon>
        <taxon>Micrococcaceae</taxon>
        <taxon>Sinomonas</taxon>
    </lineage>
</organism>
<proteinExistence type="predicted"/>
<name>A0ABS9U2R2_9MICC</name>
<evidence type="ECO:0000313" key="2">
    <source>
        <dbReference type="Proteomes" id="UP001202922"/>
    </source>
</evidence>
<protein>
    <submittedName>
        <fullName evidence="1">Uncharacterized protein</fullName>
    </submittedName>
</protein>
<reference evidence="1 2" key="1">
    <citation type="submission" date="2022-03" db="EMBL/GenBank/DDBJ databases">
        <title>Sinomonas sp. isolated from a soil.</title>
        <authorList>
            <person name="Han J."/>
            <person name="Kim D.-U."/>
        </authorList>
    </citation>
    <scope>NUCLEOTIDE SEQUENCE [LARGE SCALE GENOMIC DNA]</scope>
    <source>
        <strain evidence="1 2">5-5</strain>
    </source>
</reference>
<gene>
    <name evidence="1" type="ORF">L0M17_12540</name>
</gene>
<accession>A0ABS9U2R2</accession>
<dbReference type="Proteomes" id="UP001202922">
    <property type="component" value="Unassembled WGS sequence"/>
</dbReference>
<keyword evidence="2" id="KW-1185">Reference proteome</keyword>